<proteinExistence type="predicted"/>
<dbReference type="InterPro" id="IPR011042">
    <property type="entry name" value="6-blade_b-propeller_TolB-like"/>
</dbReference>
<feature type="non-terminal residue" evidence="1">
    <location>
        <position position="1"/>
    </location>
</feature>
<dbReference type="PANTHER" id="PTHR42060:SF3">
    <property type="entry name" value="SMP-30_GLUCONOLACTONASE_LRE-LIKE REGION DOMAIN-CONTAINING PROTEIN"/>
    <property type="match status" value="1"/>
</dbReference>
<sequence length="200" mass="21146">PQTSAIAVLPDAQFLNGITSLDSGTDLIADTAKGVVWSLNIRTGEIAISLEDETTKLEAVAGLVIGVNSIRILGDDLYYKNTPKLPFCRVRIDPGRATGPYEVITRGIVADDFAIAKDNSTYLASIYANEITQVLPDWTCEVIAGSPNYSSVAGPTSAAFGRRKCDNSTLYITTGGAGSMPINGAYIVGRKAAALISRRS</sequence>
<reference evidence="1" key="1">
    <citation type="journal article" date="2021" name="Nat. Commun.">
        <title>Genetic determinants of endophytism in the Arabidopsis root mycobiome.</title>
        <authorList>
            <person name="Mesny F."/>
            <person name="Miyauchi S."/>
            <person name="Thiergart T."/>
            <person name="Pickel B."/>
            <person name="Atanasova L."/>
            <person name="Karlsson M."/>
            <person name="Huettel B."/>
            <person name="Barry K.W."/>
            <person name="Haridas S."/>
            <person name="Chen C."/>
            <person name="Bauer D."/>
            <person name="Andreopoulos W."/>
            <person name="Pangilinan J."/>
            <person name="LaButti K."/>
            <person name="Riley R."/>
            <person name="Lipzen A."/>
            <person name="Clum A."/>
            <person name="Drula E."/>
            <person name="Henrissat B."/>
            <person name="Kohler A."/>
            <person name="Grigoriev I.V."/>
            <person name="Martin F.M."/>
            <person name="Hacquard S."/>
        </authorList>
    </citation>
    <scope>NUCLEOTIDE SEQUENCE</scope>
    <source>
        <strain evidence="1">MPI-CAGE-AT-0147</strain>
    </source>
</reference>
<gene>
    <name evidence="1" type="ORF">EDB81DRAFT_655220</name>
</gene>
<dbReference type="InterPro" id="IPR052998">
    <property type="entry name" value="Hetero-Diels-Alderase-like"/>
</dbReference>
<protein>
    <submittedName>
        <fullName evidence="1">Uncharacterized protein</fullName>
    </submittedName>
</protein>
<comment type="caution">
    <text evidence="1">The sequence shown here is derived from an EMBL/GenBank/DDBJ whole genome shotgun (WGS) entry which is preliminary data.</text>
</comment>
<evidence type="ECO:0000313" key="1">
    <source>
        <dbReference type="EMBL" id="KAH7141148.1"/>
    </source>
</evidence>
<keyword evidence="2" id="KW-1185">Reference proteome</keyword>
<dbReference type="PANTHER" id="PTHR42060">
    <property type="entry name" value="NHL REPEAT-CONTAINING PROTEIN-RELATED"/>
    <property type="match status" value="1"/>
</dbReference>
<dbReference type="AlphaFoldDB" id="A0A9P9EP00"/>
<dbReference type="EMBL" id="JAGMUV010000011">
    <property type="protein sequence ID" value="KAH7141148.1"/>
    <property type="molecule type" value="Genomic_DNA"/>
</dbReference>
<dbReference type="SUPFAM" id="SSF63829">
    <property type="entry name" value="Calcium-dependent phosphotriesterase"/>
    <property type="match status" value="1"/>
</dbReference>
<organism evidence="1 2">
    <name type="scientific">Dactylonectria macrodidyma</name>
    <dbReference type="NCBI Taxonomy" id="307937"/>
    <lineage>
        <taxon>Eukaryota</taxon>
        <taxon>Fungi</taxon>
        <taxon>Dikarya</taxon>
        <taxon>Ascomycota</taxon>
        <taxon>Pezizomycotina</taxon>
        <taxon>Sordariomycetes</taxon>
        <taxon>Hypocreomycetidae</taxon>
        <taxon>Hypocreales</taxon>
        <taxon>Nectriaceae</taxon>
        <taxon>Dactylonectria</taxon>
    </lineage>
</organism>
<name>A0A9P9EP00_9HYPO</name>
<dbReference type="Gene3D" id="2.120.10.30">
    <property type="entry name" value="TolB, C-terminal domain"/>
    <property type="match status" value="1"/>
</dbReference>
<dbReference type="OrthoDB" id="5233393at2759"/>
<dbReference type="Proteomes" id="UP000738349">
    <property type="component" value="Unassembled WGS sequence"/>
</dbReference>
<evidence type="ECO:0000313" key="2">
    <source>
        <dbReference type="Proteomes" id="UP000738349"/>
    </source>
</evidence>
<accession>A0A9P9EP00</accession>